<dbReference type="SMART" id="SM00108">
    <property type="entry name" value="B_lectin"/>
    <property type="match status" value="1"/>
</dbReference>
<dbReference type="EMBL" id="JADCNM010000007">
    <property type="protein sequence ID" value="KAG0475120.1"/>
    <property type="molecule type" value="Genomic_DNA"/>
</dbReference>
<dbReference type="PROSITE" id="PS50927">
    <property type="entry name" value="BULB_LECTIN"/>
    <property type="match status" value="1"/>
</dbReference>
<evidence type="ECO:0000313" key="3">
    <source>
        <dbReference type="Proteomes" id="UP000639772"/>
    </source>
</evidence>
<dbReference type="InterPro" id="IPR036426">
    <property type="entry name" value="Bulb-type_lectin_dom_sf"/>
</dbReference>
<organism evidence="2 3">
    <name type="scientific">Vanilla planifolia</name>
    <name type="common">Vanilla</name>
    <dbReference type="NCBI Taxonomy" id="51239"/>
    <lineage>
        <taxon>Eukaryota</taxon>
        <taxon>Viridiplantae</taxon>
        <taxon>Streptophyta</taxon>
        <taxon>Embryophyta</taxon>
        <taxon>Tracheophyta</taxon>
        <taxon>Spermatophyta</taxon>
        <taxon>Magnoliopsida</taxon>
        <taxon>Liliopsida</taxon>
        <taxon>Asparagales</taxon>
        <taxon>Orchidaceae</taxon>
        <taxon>Vanilloideae</taxon>
        <taxon>Vanilleae</taxon>
        <taxon>Vanilla</taxon>
    </lineage>
</organism>
<accession>A0A835UWL0</accession>
<name>A0A835UWL0_VANPL</name>
<evidence type="ECO:0000259" key="1">
    <source>
        <dbReference type="PROSITE" id="PS50927"/>
    </source>
</evidence>
<dbReference type="Gene3D" id="2.90.10.10">
    <property type="entry name" value="Bulb-type lectin domain"/>
    <property type="match status" value="1"/>
</dbReference>
<dbReference type="OrthoDB" id="418274at2759"/>
<sequence>MPRFPSYKYTSKPSINQISSETTGRFNGVHYPSGSPSLFSHTPRPPLPATPAYLGNALESGTPLNVGDNLMAGKYNFSLQQDCNLVLYHNQSPRWSSNTDGKGKGCKLILHDNGELIIFSDKDDVLWRTDTGGANGKYSLVLKENGDVVVYGSAVWSTGTFTNITEGA</sequence>
<proteinExistence type="predicted"/>
<gene>
    <name evidence="2" type="ORF">HPP92_014806</name>
</gene>
<dbReference type="CDD" id="cd00028">
    <property type="entry name" value="B_lectin"/>
    <property type="match status" value="1"/>
</dbReference>
<reference evidence="2 3" key="1">
    <citation type="journal article" date="2020" name="Nat. Food">
        <title>A phased Vanilla planifolia genome enables genetic improvement of flavour and production.</title>
        <authorList>
            <person name="Hasing T."/>
            <person name="Tang H."/>
            <person name="Brym M."/>
            <person name="Khazi F."/>
            <person name="Huang T."/>
            <person name="Chambers A.H."/>
        </authorList>
    </citation>
    <scope>NUCLEOTIDE SEQUENCE [LARGE SCALE GENOMIC DNA]</scope>
    <source>
        <tissue evidence="2">Leaf</tissue>
    </source>
</reference>
<dbReference type="InterPro" id="IPR001480">
    <property type="entry name" value="Bulb-type_lectin_dom"/>
</dbReference>
<evidence type="ECO:0000313" key="2">
    <source>
        <dbReference type="EMBL" id="KAG0475120.1"/>
    </source>
</evidence>
<dbReference type="Proteomes" id="UP000639772">
    <property type="component" value="Chromosome 7"/>
</dbReference>
<dbReference type="SUPFAM" id="SSF51110">
    <property type="entry name" value="alpha-D-mannose-specific plant lectins"/>
    <property type="match status" value="1"/>
</dbReference>
<dbReference type="GO" id="GO:0051707">
    <property type="term" value="P:response to other organism"/>
    <property type="evidence" value="ECO:0007669"/>
    <property type="project" value="UniProtKB-ARBA"/>
</dbReference>
<protein>
    <recommendedName>
        <fullName evidence="1">Bulb-type lectin domain-containing protein</fullName>
    </recommendedName>
</protein>
<feature type="domain" description="Bulb-type lectin" evidence="1">
    <location>
        <begin position="55"/>
        <end position="163"/>
    </location>
</feature>
<dbReference type="AlphaFoldDB" id="A0A835UWL0"/>
<comment type="caution">
    <text evidence="2">The sequence shown here is derived from an EMBL/GenBank/DDBJ whole genome shotgun (WGS) entry which is preliminary data.</text>
</comment>